<dbReference type="HOGENOM" id="CLU_2815782_0_0_1"/>
<gene>
    <name evidence="1" type="ORF">AMTR_s00003p00179440</name>
</gene>
<proteinExistence type="predicted"/>
<organism evidence="1 2">
    <name type="scientific">Amborella trichopoda</name>
    <dbReference type="NCBI Taxonomy" id="13333"/>
    <lineage>
        <taxon>Eukaryota</taxon>
        <taxon>Viridiplantae</taxon>
        <taxon>Streptophyta</taxon>
        <taxon>Embryophyta</taxon>
        <taxon>Tracheophyta</taxon>
        <taxon>Spermatophyta</taxon>
        <taxon>Magnoliopsida</taxon>
        <taxon>Amborellales</taxon>
        <taxon>Amborellaceae</taxon>
        <taxon>Amborella</taxon>
    </lineage>
</organism>
<dbReference type="Proteomes" id="UP000017836">
    <property type="component" value="Unassembled WGS sequence"/>
</dbReference>
<accession>W1P5Q2</accession>
<dbReference type="Gramene" id="ERN03233">
    <property type="protein sequence ID" value="ERN03233"/>
    <property type="gene ID" value="AMTR_s00003p00179440"/>
</dbReference>
<evidence type="ECO:0000313" key="2">
    <source>
        <dbReference type="Proteomes" id="UP000017836"/>
    </source>
</evidence>
<name>W1P5Q2_AMBTC</name>
<dbReference type="EMBL" id="KI394358">
    <property type="protein sequence ID" value="ERN03233.1"/>
    <property type="molecule type" value="Genomic_DNA"/>
</dbReference>
<dbReference type="AlphaFoldDB" id="W1P5Q2"/>
<evidence type="ECO:0000313" key="1">
    <source>
        <dbReference type="EMBL" id="ERN03233.1"/>
    </source>
</evidence>
<keyword evidence="2" id="KW-1185">Reference proteome</keyword>
<sequence length="67" mass="7718">MQPHIQEEEDVVPAHEPQYIMRPRGYEDKLVGAVQTSTVMLADVLTLRQKGYPEIYNRVNNAFETLS</sequence>
<protein>
    <submittedName>
        <fullName evidence="1">Uncharacterized protein</fullName>
    </submittedName>
</protein>
<reference evidence="2" key="1">
    <citation type="journal article" date="2013" name="Science">
        <title>The Amborella genome and the evolution of flowering plants.</title>
        <authorList>
            <consortium name="Amborella Genome Project"/>
        </authorList>
    </citation>
    <scope>NUCLEOTIDE SEQUENCE [LARGE SCALE GENOMIC DNA]</scope>
</reference>